<sequence length="153" mass="16744">MDNNLTYQELVDGLRTRFGFDFTALAVEEDSLNQYAIRWRVASGNLNSRYKRIVLKKGRGVAGTVYKTGKPLLIQSIDPERHAIGLFDYPIVASEQLTSVAAVPLWNGGRISGVVLGGYRGGRAELTEEQIAALQAAVSEGLPGFDGKELVFR</sequence>
<reference evidence="2 3" key="1">
    <citation type="submission" date="2024-06" db="EMBL/GenBank/DDBJ databases">
        <title>Genomic Encyclopedia of Type Strains, Phase IV (KMG-IV): sequencing the most valuable type-strain genomes for metagenomic binning, comparative biology and taxonomic classification.</title>
        <authorList>
            <person name="Goeker M."/>
        </authorList>
    </citation>
    <scope>NUCLEOTIDE SEQUENCE [LARGE SCALE GENOMIC DNA]</scope>
    <source>
        <strain evidence="2 3">DSM 26128</strain>
    </source>
</reference>
<protein>
    <submittedName>
        <fullName evidence="2">Nitrogen regulatory protein A</fullName>
    </submittedName>
</protein>
<dbReference type="SUPFAM" id="SSF55781">
    <property type="entry name" value="GAF domain-like"/>
    <property type="match status" value="1"/>
</dbReference>
<dbReference type="InterPro" id="IPR003018">
    <property type="entry name" value="GAF"/>
</dbReference>
<gene>
    <name evidence="2" type="ORF">ABID49_000025</name>
</gene>
<evidence type="ECO:0000313" key="2">
    <source>
        <dbReference type="EMBL" id="MET3574149.1"/>
    </source>
</evidence>
<organism evidence="2 3">
    <name type="scientific">Bhargavaea ullalensis</name>
    <dbReference type="NCBI Taxonomy" id="1265685"/>
    <lineage>
        <taxon>Bacteria</taxon>
        <taxon>Bacillati</taxon>
        <taxon>Bacillota</taxon>
        <taxon>Bacilli</taxon>
        <taxon>Bacillales</taxon>
        <taxon>Caryophanaceae</taxon>
        <taxon>Bhargavaea</taxon>
    </lineage>
</organism>
<dbReference type="EMBL" id="JBEPLW010000001">
    <property type="protein sequence ID" value="MET3574149.1"/>
    <property type="molecule type" value="Genomic_DNA"/>
</dbReference>
<dbReference type="Proteomes" id="UP001549099">
    <property type="component" value="Unassembled WGS sequence"/>
</dbReference>
<dbReference type="RefSeq" id="WP_354194096.1">
    <property type="nucleotide sequence ID" value="NZ_JBEPLW010000001.1"/>
</dbReference>
<proteinExistence type="predicted"/>
<accession>A0ABV2G7Q2</accession>
<dbReference type="InterPro" id="IPR029016">
    <property type="entry name" value="GAF-like_dom_sf"/>
</dbReference>
<name>A0ABV2G7Q2_9BACL</name>
<dbReference type="Pfam" id="PF01590">
    <property type="entry name" value="GAF"/>
    <property type="match status" value="1"/>
</dbReference>
<keyword evidence="3" id="KW-1185">Reference proteome</keyword>
<evidence type="ECO:0000259" key="1">
    <source>
        <dbReference type="Pfam" id="PF01590"/>
    </source>
</evidence>
<feature type="domain" description="GAF" evidence="1">
    <location>
        <begin position="6"/>
        <end position="137"/>
    </location>
</feature>
<comment type="caution">
    <text evidence="2">The sequence shown here is derived from an EMBL/GenBank/DDBJ whole genome shotgun (WGS) entry which is preliminary data.</text>
</comment>
<evidence type="ECO:0000313" key="3">
    <source>
        <dbReference type="Proteomes" id="UP001549099"/>
    </source>
</evidence>
<dbReference type="Gene3D" id="3.30.450.40">
    <property type="match status" value="1"/>
</dbReference>